<name>W2SKV5_NECAM</name>
<feature type="chain" id="PRO_5004824452" description="SXP/RAL-2 family protein Ani s 5-like cation-binding domain-containing protein" evidence="1">
    <location>
        <begin position="17"/>
        <end position="152"/>
    </location>
</feature>
<dbReference type="OrthoDB" id="5799464at2759"/>
<dbReference type="OMA" id="TINWRQR"/>
<dbReference type="CTD" id="25345002"/>
<dbReference type="Proteomes" id="UP000053676">
    <property type="component" value="Unassembled WGS sequence"/>
</dbReference>
<evidence type="ECO:0000313" key="3">
    <source>
        <dbReference type="Proteomes" id="UP000053676"/>
    </source>
</evidence>
<dbReference type="EMBL" id="KI668982">
    <property type="protein sequence ID" value="ETN70279.1"/>
    <property type="molecule type" value="Genomic_DNA"/>
</dbReference>
<protein>
    <recommendedName>
        <fullName evidence="4">SXP/RAL-2 family protein Ani s 5-like cation-binding domain-containing protein</fullName>
    </recommendedName>
</protein>
<proteinExistence type="predicted"/>
<dbReference type="GeneID" id="25345002"/>
<dbReference type="KEGG" id="nai:NECAME_04970"/>
<organism evidence="2 3">
    <name type="scientific">Necator americanus</name>
    <name type="common">Human hookworm</name>
    <dbReference type="NCBI Taxonomy" id="51031"/>
    <lineage>
        <taxon>Eukaryota</taxon>
        <taxon>Metazoa</taxon>
        <taxon>Ecdysozoa</taxon>
        <taxon>Nematoda</taxon>
        <taxon>Chromadorea</taxon>
        <taxon>Rhabditida</taxon>
        <taxon>Rhabditina</taxon>
        <taxon>Rhabditomorpha</taxon>
        <taxon>Strongyloidea</taxon>
        <taxon>Ancylostomatidae</taxon>
        <taxon>Bunostominae</taxon>
        <taxon>Necator</taxon>
    </lineage>
</organism>
<gene>
    <name evidence="2" type="ORF">NECAME_04970</name>
</gene>
<dbReference type="AlphaFoldDB" id="W2SKV5"/>
<keyword evidence="3" id="KW-1185">Reference proteome</keyword>
<reference evidence="3" key="1">
    <citation type="journal article" date="2014" name="Nat. Genet.">
        <title>Genome of the human hookworm Necator americanus.</title>
        <authorList>
            <person name="Tang Y.T."/>
            <person name="Gao X."/>
            <person name="Rosa B.A."/>
            <person name="Abubucker S."/>
            <person name="Hallsworth-Pepin K."/>
            <person name="Martin J."/>
            <person name="Tyagi R."/>
            <person name="Heizer E."/>
            <person name="Zhang X."/>
            <person name="Bhonagiri-Palsikar V."/>
            <person name="Minx P."/>
            <person name="Warren W.C."/>
            <person name="Wang Q."/>
            <person name="Zhan B."/>
            <person name="Hotez P.J."/>
            <person name="Sternberg P.W."/>
            <person name="Dougall A."/>
            <person name="Gaze S.T."/>
            <person name="Mulvenna J."/>
            <person name="Sotillo J."/>
            <person name="Ranganathan S."/>
            <person name="Rabelo E.M."/>
            <person name="Wilson R.K."/>
            <person name="Felgner P.L."/>
            <person name="Bethony J."/>
            <person name="Hawdon J.M."/>
            <person name="Gasser R.B."/>
            <person name="Loukas A."/>
            <person name="Mitreva M."/>
        </authorList>
    </citation>
    <scope>NUCLEOTIDE SEQUENCE [LARGE SCALE GENOMIC DNA]</scope>
</reference>
<accession>W2SKV5</accession>
<evidence type="ECO:0008006" key="4">
    <source>
        <dbReference type="Google" id="ProtNLM"/>
    </source>
</evidence>
<feature type="signal peptide" evidence="1">
    <location>
        <begin position="1"/>
        <end position="16"/>
    </location>
</feature>
<keyword evidence="1" id="KW-0732">Signal</keyword>
<sequence length="152" mass="17491">MRTIAALLLVTFYVYAQQPQFALPRLPKELPPGFAEVLPQDVIMRLRAVHEDPNLTAEQQHEQIDQIMSSLPEELIEKLPQPPGFENLPQSTRQQLKAIHHDKTINWRQRHEKIRAVLEAVPPHLRPQMPPPPPLRGGMFILLFSNNTPLNQ</sequence>
<evidence type="ECO:0000256" key="1">
    <source>
        <dbReference type="SAM" id="SignalP"/>
    </source>
</evidence>
<evidence type="ECO:0000313" key="2">
    <source>
        <dbReference type="EMBL" id="ETN70279.1"/>
    </source>
</evidence>